<dbReference type="SUPFAM" id="SSF50447">
    <property type="entry name" value="Translation proteins"/>
    <property type="match status" value="1"/>
</dbReference>
<dbReference type="InterPro" id="IPR031157">
    <property type="entry name" value="G_TR_CS"/>
</dbReference>
<dbReference type="Pfam" id="PF00009">
    <property type="entry name" value="GTP_EFTU"/>
    <property type="match status" value="1"/>
</dbReference>
<name>A0ABY9B4D5_9CHLR</name>
<dbReference type="PRINTS" id="PR00315">
    <property type="entry name" value="ELONGATNFCT"/>
</dbReference>
<dbReference type="PANTHER" id="PTHR42908">
    <property type="entry name" value="TRANSLATION ELONGATION FACTOR-RELATED"/>
    <property type="match status" value="1"/>
</dbReference>
<dbReference type="InterPro" id="IPR006298">
    <property type="entry name" value="BipA"/>
</dbReference>
<dbReference type="InterPro" id="IPR047042">
    <property type="entry name" value="BipA_II"/>
</dbReference>
<dbReference type="Pfam" id="PF00679">
    <property type="entry name" value="EFG_C"/>
    <property type="match status" value="1"/>
</dbReference>
<comment type="similarity">
    <text evidence="3">Belongs to the TRAFAC class translation factor GTPase superfamily. Classic translation factor GTPase family. BipA subfamily.</text>
</comment>
<dbReference type="Pfam" id="PF21018">
    <property type="entry name" value="BipA_C"/>
    <property type="match status" value="1"/>
</dbReference>
<dbReference type="CDD" id="cd03710">
    <property type="entry name" value="BipA_TypA_C"/>
    <property type="match status" value="1"/>
</dbReference>
<evidence type="ECO:0000313" key="6">
    <source>
        <dbReference type="Proteomes" id="UP001431572"/>
    </source>
</evidence>
<keyword evidence="2 3" id="KW-0342">GTP-binding</keyword>
<comment type="subunit">
    <text evidence="3">Monomer.</text>
</comment>
<evidence type="ECO:0000259" key="4">
    <source>
        <dbReference type="PROSITE" id="PS51722"/>
    </source>
</evidence>
<dbReference type="Gene3D" id="2.40.30.10">
    <property type="entry name" value="Translation factors"/>
    <property type="match status" value="1"/>
</dbReference>
<dbReference type="NCBIfam" id="TIGR01394">
    <property type="entry name" value="TypA_BipA"/>
    <property type="match status" value="1"/>
</dbReference>
<dbReference type="InterPro" id="IPR027417">
    <property type="entry name" value="P-loop_NTPase"/>
</dbReference>
<reference evidence="5" key="1">
    <citation type="journal article" date="2024" name="Nature">
        <title>Anoxygenic phototroph of the Chloroflexota uses a type I reaction centre.</title>
        <authorList>
            <person name="Tsuji J.M."/>
            <person name="Shaw N.A."/>
            <person name="Nagashima S."/>
            <person name="Venkiteswaran J.J."/>
            <person name="Schiff S.L."/>
            <person name="Watanabe T."/>
            <person name="Fukui M."/>
            <person name="Hanada S."/>
            <person name="Tank M."/>
            <person name="Neufeld J.D."/>
        </authorList>
    </citation>
    <scope>NUCLEOTIDE SEQUENCE</scope>
    <source>
        <strain evidence="5">L227-S17</strain>
    </source>
</reference>
<proteinExistence type="inferred from homology"/>
<dbReference type="InterPro" id="IPR000640">
    <property type="entry name" value="EFG_V-like"/>
</dbReference>
<keyword evidence="6" id="KW-1185">Reference proteome</keyword>
<keyword evidence="3" id="KW-0378">Hydrolase</keyword>
<dbReference type="NCBIfam" id="TIGR00231">
    <property type="entry name" value="small_GTP"/>
    <property type="match status" value="1"/>
</dbReference>
<keyword evidence="3" id="KW-0694">RNA-binding</keyword>
<evidence type="ECO:0000256" key="3">
    <source>
        <dbReference type="HAMAP-Rule" id="MF_00849"/>
    </source>
</evidence>
<dbReference type="EMBL" id="CP128399">
    <property type="protein sequence ID" value="WJW67616.1"/>
    <property type="molecule type" value="Genomic_DNA"/>
</dbReference>
<sequence length="615" mass="68222">MEKIKSVQHKLREDIRNVAIIAHVDHGKTTLVDGMLKQSNIFRKNETVGNLIMDSNELEREKGITILAKNTAIIYKNVKINIIDTPGHADFGGEVERVLNMADGCLLLVDAVDGPMPQTRFVLSKAFEIGLKPIVVINKLDRPNARPAVILEMTQDLFLDLATDAEQLDFPVVYAIAREGKAALDPEKVISAPDISALFDTILKYVPAPMVEENAHFQMLVTSLDYNNHLGRIGVGRIMRGQVKAGETVSRIDREGVISRAKISSLFTFQGLGKIEIEEASAGDLIAFSGISDISIGETIADAENPDALPPIAVEEPTLQLTFGVNTSPFGGREGTYSTSRQLRDRLYRELQTNIALRVQDTDSADVFLVSGRGELHLSILIETMRREGYEFQVSRPEVISKEINGHKMEPVEHLILDVEEEYEGPVIEQLGRRRAQMMKYDPDGKGRVRIEFSIPTRGLIGFRNLFLTLTRGGGVIASLFTGYEPWYGDIGQVRNGVLVASEDGMATSYGLANAQERGQTFVEPGTHVYEGMIIGLYSRESDLPVNVAKEKKLTNIRSSTSDIGVRLTPPIILSLEQSLDFIESDELVEVTPKTIRLRKRILNHGDRVKLLKHN</sequence>
<comment type="function">
    <text evidence="3">A 50S ribosomal subunit assembly protein with GTPase activity, required for 50S subunit assembly at low temperatures, may also play a role in translation. Binds GTP and analogs. Binds the 70S ribosome between the 30S and 50S subunits, in a similar position as ribosome-bound EF-G; it contacts a number of ribosomal proteins, both rRNAs and the A-site tRNA.</text>
</comment>
<keyword evidence="3" id="KW-0963">Cytoplasm</keyword>
<dbReference type="Gene3D" id="3.40.50.300">
    <property type="entry name" value="P-loop containing nucleotide triphosphate hydrolases"/>
    <property type="match status" value="1"/>
</dbReference>
<evidence type="ECO:0000256" key="1">
    <source>
        <dbReference type="ARBA" id="ARBA00022741"/>
    </source>
</evidence>
<dbReference type="SUPFAM" id="SSF54980">
    <property type="entry name" value="EF-G C-terminal domain-like"/>
    <property type="match status" value="2"/>
</dbReference>
<keyword evidence="3" id="KW-0699">rRNA-binding</keyword>
<dbReference type="InterPro" id="IPR035651">
    <property type="entry name" value="BipA_V"/>
</dbReference>
<dbReference type="HAMAP" id="MF_00849">
    <property type="entry name" value="BipA"/>
    <property type="match status" value="1"/>
</dbReference>
<dbReference type="InterPro" id="IPR042116">
    <property type="entry name" value="TypA/BipA_C"/>
</dbReference>
<protein>
    <recommendedName>
        <fullName evidence="3">Large ribosomal subunit assembly factor BipA</fullName>
        <ecNumber evidence="3">3.6.5.-</ecNumber>
    </recommendedName>
    <alternativeName>
        <fullName evidence="3">GTP-binding protein BipA</fullName>
    </alternativeName>
</protein>
<accession>A0ABY9B4D5</accession>
<dbReference type="Gene3D" id="3.30.70.870">
    <property type="entry name" value="Elongation Factor G (Translational Gtpase), domain 3"/>
    <property type="match status" value="1"/>
</dbReference>
<keyword evidence="3" id="KW-0820">tRNA-binding</keyword>
<dbReference type="InterPro" id="IPR005225">
    <property type="entry name" value="Small_GTP-bd"/>
</dbReference>
<keyword evidence="1 3" id="KW-0547">Nucleotide-binding</keyword>
<feature type="binding site" evidence="3">
    <location>
        <begin position="25"/>
        <end position="30"/>
    </location>
    <ligand>
        <name>GTP</name>
        <dbReference type="ChEBI" id="CHEBI:37565"/>
    </ligand>
</feature>
<dbReference type="Gene3D" id="3.30.70.240">
    <property type="match status" value="1"/>
</dbReference>
<comment type="catalytic activity">
    <reaction evidence="3">
        <text>GTP + H2O = GDP + phosphate + H(+)</text>
        <dbReference type="Rhea" id="RHEA:19669"/>
        <dbReference type="ChEBI" id="CHEBI:15377"/>
        <dbReference type="ChEBI" id="CHEBI:15378"/>
        <dbReference type="ChEBI" id="CHEBI:37565"/>
        <dbReference type="ChEBI" id="CHEBI:43474"/>
        <dbReference type="ChEBI" id="CHEBI:58189"/>
    </reaction>
</comment>
<dbReference type="InterPro" id="IPR047041">
    <property type="entry name" value="BipA_GTP-bd_dom"/>
</dbReference>
<dbReference type="Gene3D" id="2.40.50.250">
    <property type="entry name" value="bipa protein"/>
    <property type="match status" value="1"/>
</dbReference>
<comment type="subcellular location">
    <subcellularLocation>
        <location evidence="3">Cytoplasm</location>
    </subcellularLocation>
    <text evidence="3">Binds to ribosomes.</text>
</comment>
<gene>
    <name evidence="5" type="primary">typA</name>
    <name evidence="3" type="synonym">bipA</name>
    <name evidence="5" type="ORF">OZ401_000885</name>
</gene>
<dbReference type="InterPro" id="IPR004161">
    <property type="entry name" value="EFTu-like_2"/>
</dbReference>
<evidence type="ECO:0000313" key="5">
    <source>
        <dbReference type="EMBL" id="WJW67616.1"/>
    </source>
</evidence>
<dbReference type="PROSITE" id="PS00301">
    <property type="entry name" value="G_TR_1"/>
    <property type="match status" value="1"/>
</dbReference>
<organism evidence="5 6">
    <name type="scientific">Candidatus Chlorohelix allophototropha</name>
    <dbReference type="NCBI Taxonomy" id="3003348"/>
    <lineage>
        <taxon>Bacteria</taxon>
        <taxon>Bacillati</taxon>
        <taxon>Chloroflexota</taxon>
        <taxon>Chloroflexia</taxon>
        <taxon>Candidatus Chloroheliales</taxon>
        <taxon>Candidatus Chloroheliaceae</taxon>
        <taxon>Candidatus Chlorohelix</taxon>
    </lineage>
</organism>
<dbReference type="PANTHER" id="PTHR42908:SF8">
    <property type="entry name" value="TR-TYPE G DOMAIN-CONTAINING PROTEIN"/>
    <property type="match status" value="1"/>
</dbReference>
<dbReference type="InterPro" id="IPR047043">
    <property type="entry name" value="BipA_III"/>
</dbReference>
<dbReference type="EC" id="3.6.5.-" evidence="3"/>
<dbReference type="CDD" id="cd03691">
    <property type="entry name" value="BipA_TypA_II"/>
    <property type="match status" value="1"/>
</dbReference>
<feature type="domain" description="Tr-type G" evidence="4">
    <location>
        <begin position="13"/>
        <end position="210"/>
    </location>
</feature>
<dbReference type="InterPro" id="IPR048876">
    <property type="entry name" value="BipA_C"/>
</dbReference>
<comment type="caution">
    <text evidence="3">Lacks conserved residue(s) required for the propagation of feature annotation.</text>
</comment>
<dbReference type="InterPro" id="IPR000795">
    <property type="entry name" value="T_Tr_GTP-bd_dom"/>
</dbReference>
<dbReference type="CDD" id="cd01891">
    <property type="entry name" value="TypA_BipA"/>
    <property type="match status" value="1"/>
</dbReference>
<dbReference type="InterPro" id="IPR035647">
    <property type="entry name" value="EFG_III/V"/>
</dbReference>
<dbReference type="CDD" id="cd16263">
    <property type="entry name" value="BipA_III"/>
    <property type="match status" value="1"/>
</dbReference>
<dbReference type="Proteomes" id="UP001431572">
    <property type="component" value="Chromosome 1"/>
</dbReference>
<dbReference type="PROSITE" id="PS51722">
    <property type="entry name" value="G_TR_2"/>
    <property type="match status" value="1"/>
</dbReference>
<keyword evidence="3" id="KW-0690">Ribosome biogenesis</keyword>
<evidence type="ECO:0000256" key="2">
    <source>
        <dbReference type="ARBA" id="ARBA00023134"/>
    </source>
</evidence>
<dbReference type="InterPro" id="IPR009000">
    <property type="entry name" value="Transl_B-barrel_sf"/>
</dbReference>
<dbReference type="SUPFAM" id="SSF52540">
    <property type="entry name" value="P-loop containing nucleoside triphosphate hydrolases"/>
    <property type="match status" value="1"/>
</dbReference>
<dbReference type="Pfam" id="PF03144">
    <property type="entry name" value="GTP_EFTU_D2"/>
    <property type="match status" value="1"/>
</dbReference>